<organism evidence="6 7">
    <name type="scientific">Chryseobacterium koreense CCUG 49689</name>
    <dbReference type="NCBI Taxonomy" id="1304281"/>
    <lineage>
        <taxon>Bacteria</taxon>
        <taxon>Pseudomonadati</taxon>
        <taxon>Bacteroidota</taxon>
        <taxon>Flavobacteriia</taxon>
        <taxon>Flavobacteriales</taxon>
        <taxon>Weeksellaceae</taxon>
        <taxon>Chryseobacterium group</taxon>
        <taxon>Chryseobacterium</taxon>
    </lineage>
</organism>
<dbReference type="OrthoDB" id="9804661at2"/>
<evidence type="ECO:0000256" key="2">
    <source>
        <dbReference type="ARBA" id="ARBA00023239"/>
    </source>
</evidence>
<reference evidence="6 7" key="1">
    <citation type="journal article" date="2004" name="Int. J. Syst. Evol. Microbiol.">
        <title>Kaistella koreensis gen. nov., sp. nov., a novel member of the Chryseobacterium-Bergeyella-Riemerella branch.</title>
        <authorList>
            <person name="Kim M.K."/>
            <person name="Im W.T."/>
            <person name="Shin Y.K."/>
            <person name="Lim J.H."/>
            <person name="Kim S.H."/>
            <person name="Lee B.C."/>
            <person name="Park M.Y."/>
            <person name="Lee K.Y."/>
            <person name="Lee S.T."/>
        </authorList>
    </citation>
    <scope>NUCLEOTIDE SEQUENCE [LARGE SCALE GENOMIC DNA]</scope>
    <source>
        <strain evidence="6 7">CCUG 49689</strain>
    </source>
</reference>
<dbReference type="NCBIfam" id="TIGR04183">
    <property type="entry name" value="Por_Secre_tail"/>
    <property type="match status" value="1"/>
</dbReference>
<comment type="caution">
    <text evidence="6">The sequence shown here is derived from an EMBL/GenBank/DDBJ whole genome shotgun (WGS) entry which is preliminary data.</text>
</comment>
<keyword evidence="3" id="KW-0119">Carbohydrate metabolism</keyword>
<comment type="subcellular location">
    <subcellularLocation>
        <location evidence="3">Secreted</location>
    </subcellularLocation>
</comment>
<proteinExistence type="inferred from homology"/>
<evidence type="ECO:0000256" key="3">
    <source>
        <dbReference type="RuleBase" id="RU361173"/>
    </source>
</evidence>
<evidence type="ECO:0000313" key="6">
    <source>
        <dbReference type="EMBL" id="KMQ70900.1"/>
    </source>
</evidence>
<accession>A0A0J7LP97</accession>
<gene>
    <name evidence="6" type="ORF">ACM44_09745</name>
</gene>
<feature type="domain" description="Pectate lyase" evidence="5">
    <location>
        <begin position="38"/>
        <end position="276"/>
    </location>
</feature>
<dbReference type="Proteomes" id="UP000035900">
    <property type="component" value="Unassembled WGS sequence"/>
</dbReference>
<sequence length="444" mass="46650">MKKVIISLSLLVGLGNLAAQVLSSNTPQGYGAGATGGGTATPITVTDYATLKSNLTAAGAKVILVSGTITIPQNGIISAVISNKTLIGLPGAKLVNENQTGAGILNFKNGSNNIIVRNLTFVGPGAYDVNGPDNLTNQGATNVWVDHCEFQDGQDSNFDNVGLADNVTVSWCKFTYLKAPIPGGSGGTNDHRFSNLVGSSATDAPADGHYSITFHNNYWAEGCKERMPRARNAELHLLNNYYYTSVSGALAIGLGGGAKNSTVYVENSNFARVTNLFRSYTSTDGGTYAINFENSSWNGNPVNTATYNTGTVSAPSYSYNAMSLEEVATYVPDAGCGAGATLQVSADGVITPGVCSFMATANSNVPQNIKVFPIPVQDFLNIELPENASGKIQIVIYSADGRKVISENVNASKQTSLNVRHLAKGTYFGTVNVSGRTYSIKFIK</sequence>
<feature type="chain" id="PRO_5005291134" evidence="4">
    <location>
        <begin position="19"/>
        <end position="444"/>
    </location>
</feature>
<name>A0A0J7LP97_9FLAO</name>
<dbReference type="SMART" id="SM00656">
    <property type="entry name" value="Amb_all"/>
    <property type="match status" value="1"/>
</dbReference>
<comment type="similarity">
    <text evidence="3">Belongs to the polysaccharide lyase 1 family.</text>
</comment>
<dbReference type="InterPro" id="IPR011050">
    <property type="entry name" value="Pectin_lyase_fold/virulence"/>
</dbReference>
<evidence type="ECO:0000259" key="5">
    <source>
        <dbReference type="SMART" id="SM00656"/>
    </source>
</evidence>
<dbReference type="PANTHER" id="PTHR31683">
    <property type="entry name" value="PECTATE LYASE 18-RELATED"/>
    <property type="match status" value="1"/>
</dbReference>
<dbReference type="STRING" id="1304281.ACM44_09745"/>
<evidence type="ECO:0000256" key="4">
    <source>
        <dbReference type="SAM" id="SignalP"/>
    </source>
</evidence>
<dbReference type="AlphaFoldDB" id="A0A0J7LP97"/>
<keyword evidence="3" id="KW-0624">Polysaccharide degradation</keyword>
<dbReference type="GO" id="GO:0005576">
    <property type="term" value="C:extracellular region"/>
    <property type="evidence" value="ECO:0007669"/>
    <property type="project" value="UniProtKB-SubCell"/>
</dbReference>
<evidence type="ECO:0000256" key="1">
    <source>
        <dbReference type="ARBA" id="ARBA00022729"/>
    </source>
</evidence>
<dbReference type="PATRIC" id="fig|1304281.5.peg.2099"/>
<feature type="signal peptide" evidence="4">
    <location>
        <begin position="1"/>
        <end position="18"/>
    </location>
</feature>
<dbReference type="RefSeq" id="WP_048499847.1">
    <property type="nucleotide sequence ID" value="NZ_LFNG01000012.1"/>
</dbReference>
<keyword evidence="3" id="KW-0964">Secreted</keyword>
<dbReference type="InterPro" id="IPR012334">
    <property type="entry name" value="Pectin_lyas_fold"/>
</dbReference>
<dbReference type="Pfam" id="PF00544">
    <property type="entry name" value="Pectate_lyase_4"/>
    <property type="match status" value="1"/>
</dbReference>
<dbReference type="InterPro" id="IPR045032">
    <property type="entry name" value="PEL"/>
</dbReference>
<keyword evidence="2 3" id="KW-0456">Lyase</keyword>
<keyword evidence="7" id="KW-1185">Reference proteome</keyword>
<keyword evidence="1 4" id="KW-0732">Signal</keyword>
<dbReference type="GO" id="GO:0000272">
    <property type="term" value="P:polysaccharide catabolic process"/>
    <property type="evidence" value="ECO:0007669"/>
    <property type="project" value="UniProtKB-KW"/>
</dbReference>
<dbReference type="GO" id="GO:0030570">
    <property type="term" value="F:pectate lyase activity"/>
    <property type="evidence" value="ECO:0007669"/>
    <property type="project" value="InterPro"/>
</dbReference>
<dbReference type="PANTHER" id="PTHR31683:SF18">
    <property type="entry name" value="PECTATE LYASE 21-RELATED"/>
    <property type="match status" value="1"/>
</dbReference>
<evidence type="ECO:0000313" key="7">
    <source>
        <dbReference type="Proteomes" id="UP000035900"/>
    </source>
</evidence>
<dbReference type="InterPro" id="IPR002022">
    <property type="entry name" value="Pec_lyase"/>
</dbReference>
<protein>
    <submittedName>
        <fullName evidence="6">Pectate lyase</fullName>
    </submittedName>
</protein>
<dbReference type="EMBL" id="LFNG01000012">
    <property type="protein sequence ID" value="KMQ70900.1"/>
    <property type="molecule type" value="Genomic_DNA"/>
</dbReference>
<dbReference type="SUPFAM" id="SSF51126">
    <property type="entry name" value="Pectin lyase-like"/>
    <property type="match status" value="1"/>
</dbReference>
<dbReference type="Pfam" id="PF18962">
    <property type="entry name" value="Por_Secre_tail"/>
    <property type="match status" value="1"/>
</dbReference>
<dbReference type="InterPro" id="IPR026444">
    <property type="entry name" value="Secre_tail"/>
</dbReference>
<dbReference type="Gene3D" id="2.160.20.10">
    <property type="entry name" value="Single-stranded right-handed beta-helix, Pectin lyase-like"/>
    <property type="match status" value="1"/>
</dbReference>